<keyword evidence="1" id="KW-1133">Transmembrane helix</keyword>
<dbReference type="Pfam" id="PF03334">
    <property type="entry name" value="PhaG_MnhG_YufB"/>
    <property type="match status" value="1"/>
</dbReference>
<feature type="transmembrane region" description="Helical" evidence="1">
    <location>
        <begin position="67"/>
        <end position="86"/>
    </location>
</feature>
<sequence length="102" mass="10350">MTFRHICALILLTLGVAVLLLSATALIVLPRPYGRLHALTPATSLGVPLVALALAVETGPGRGAVKFLVIAALTAVGGPVTTMAIGRGTAQNDGLLRKDSPS</sequence>
<gene>
    <name evidence="2" type="ORF">P3G67_02820</name>
</gene>
<reference evidence="2 3" key="1">
    <citation type="submission" date="2023-03" db="EMBL/GenBank/DDBJ databases">
        <title>Draft genome sequence of Streptomyces sp. RB6PN23 isolated from peat swamp forest in Thailand.</title>
        <authorList>
            <person name="Klaysubun C."/>
            <person name="Duangmal K."/>
        </authorList>
    </citation>
    <scope>NUCLEOTIDE SEQUENCE [LARGE SCALE GENOMIC DNA]</scope>
    <source>
        <strain evidence="2 3">RB6PN23</strain>
    </source>
</reference>
<dbReference type="Proteomes" id="UP001216579">
    <property type="component" value="Unassembled WGS sequence"/>
</dbReference>
<name>A0ABT5ZED0_9ACTN</name>
<dbReference type="RefSeq" id="WP_276092013.1">
    <property type="nucleotide sequence ID" value="NZ_JARJBC010000001.1"/>
</dbReference>
<evidence type="ECO:0000313" key="3">
    <source>
        <dbReference type="Proteomes" id="UP001216579"/>
    </source>
</evidence>
<dbReference type="EMBL" id="JARJBC010000001">
    <property type="protein sequence ID" value="MDF3288180.1"/>
    <property type="molecule type" value="Genomic_DNA"/>
</dbReference>
<keyword evidence="3" id="KW-1185">Reference proteome</keyword>
<comment type="caution">
    <text evidence="2">The sequence shown here is derived from an EMBL/GenBank/DDBJ whole genome shotgun (WGS) entry which is preliminary data.</text>
</comment>
<feature type="transmembrane region" description="Helical" evidence="1">
    <location>
        <begin position="35"/>
        <end position="55"/>
    </location>
</feature>
<protein>
    <submittedName>
        <fullName evidence="2">Monovalent cation/H(+) antiporter subunit G</fullName>
    </submittedName>
</protein>
<keyword evidence="1" id="KW-0812">Transmembrane</keyword>
<accession>A0ABT5ZED0</accession>
<keyword evidence="1" id="KW-0472">Membrane</keyword>
<dbReference type="InterPro" id="IPR005133">
    <property type="entry name" value="PhaG_MnhG_YufB"/>
</dbReference>
<proteinExistence type="predicted"/>
<organism evidence="2 3">
    <name type="scientific">Streptomyces silvisoli</name>
    <dbReference type="NCBI Taxonomy" id="3034235"/>
    <lineage>
        <taxon>Bacteria</taxon>
        <taxon>Bacillati</taxon>
        <taxon>Actinomycetota</taxon>
        <taxon>Actinomycetes</taxon>
        <taxon>Kitasatosporales</taxon>
        <taxon>Streptomycetaceae</taxon>
        <taxon>Streptomyces</taxon>
    </lineage>
</organism>
<evidence type="ECO:0000256" key="1">
    <source>
        <dbReference type="SAM" id="Phobius"/>
    </source>
</evidence>
<evidence type="ECO:0000313" key="2">
    <source>
        <dbReference type="EMBL" id="MDF3288180.1"/>
    </source>
</evidence>